<dbReference type="GO" id="GO:0005737">
    <property type="term" value="C:cytoplasm"/>
    <property type="evidence" value="ECO:0007669"/>
    <property type="project" value="TreeGrafter"/>
</dbReference>
<name>A0A2S4WD58_9BASI</name>
<protein>
    <recommendedName>
        <fullName evidence="3">Nudix hydrolase domain-containing protein</fullName>
    </recommendedName>
</protein>
<proteinExistence type="predicted"/>
<dbReference type="GO" id="GO:0046872">
    <property type="term" value="F:metal ion binding"/>
    <property type="evidence" value="ECO:0007669"/>
    <property type="project" value="UniProtKB-KW"/>
</dbReference>
<dbReference type="Gene3D" id="3.90.79.10">
    <property type="entry name" value="Nucleoside Triphosphate Pyrophosphohydrolase"/>
    <property type="match status" value="1"/>
</dbReference>
<organism evidence="4 5">
    <name type="scientific">Puccinia striiformis</name>
    <dbReference type="NCBI Taxonomy" id="27350"/>
    <lineage>
        <taxon>Eukaryota</taxon>
        <taxon>Fungi</taxon>
        <taxon>Dikarya</taxon>
        <taxon>Basidiomycota</taxon>
        <taxon>Pucciniomycotina</taxon>
        <taxon>Pucciniomycetes</taxon>
        <taxon>Pucciniales</taxon>
        <taxon>Pucciniaceae</taxon>
        <taxon>Puccinia</taxon>
    </lineage>
</organism>
<evidence type="ECO:0000313" key="5">
    <source>
        <dbReference type="Proteomes" id="UP000238274"/>
    </source>
</evidence>
<dbReference type="OrthoDB" id="2011998at2759"/>
<dbReference type="InterPro" id="IPR015797">
    <property type="entry name" value="NUDIX_hydrolase-like_dom_sf"/>
</dbReference>
<dbReference type="GO" id="GO:0034432">
    <property type="term" value="F:bis(5'-adenosyl)-pentaphosphatase activity"/>
    <property type="evidence" value="ECO:0007669"/>
    <property type="project" value="TreeGrafter"/>
</dbReference>
<comment type="caution">
    <text evidence="4">The sequence shown here is derived from an EMBL/GenBank/DDBJ whole genome shotgun (WGS) entry which is preliminary data.</text>
</comment>
<sequence length="165" mass="18939">MSNSRYNQPENKNHSKMKEGQILIPCQVSVAIVYRLNSTTKSLEYLHISSCKHPHSWVLPKGGVEEYETSNHGLTASREAWEEREIQESIVTQLRESIDPKPHSQSTSEIGFISGAEYSFWLIKLVKEESWPEANQCQHCWVPRSEAVELVRWQNNGAGDGQWGW</sequence>
<dbReference type="PANTHER" id="PTHR12629:SF0">
    <property type="entry name" value="DIPHOSPHOINOSITOL-POLYPHOSPHATE DIPHOSPHATASE"/>
    <property type="match status" value="1"/>
</dbReference>
<dbReference type="Proteomes" id="UP000238274">
    <property type="component" value="Unassembled WGS sequence"/>
</dbReference>
<gene>
    <name evidence="4" type="ORF">PSHT_04336</name>
</gene>
<feature type="domain" description="Nudix hydrolase" evidence="3">
    <location>
        <begin position="23"/>
        <end position="165"/>
    </location>
</feature>
<dbReference type="InterPro" id="IPR000086">
    <property type="entry name" value="NUDIX_hydrolase_dom"/>
</dbReference>
<dbReference type="AlphaFoldDB" id="A0A2S4WD58"/>
<dbReference type="GO" id="GO:0034431">
    <property type="term" value="F:bis(5'-adenosyl)-hexaphosphatase activity"/>
    <property type="evidence" value="ECO:0007669"/>
    <property type="project" value="TreeGrafter"/>
</dbReference>
<keyword evidence="1" id="KW-0479">Metal-binding</keyword>
<dbReference type="SUPFAM" id="SSF55811">
    <property type="entry name" value="Nudix"/>
    <property type="match status" value="1"/>
</dbReference>
<keyword evidence="2" id="KW-0378">Hydrolase</keyword>
<accession>A0A2S4WD58</accession>
<dbReference type="GO" id="GO:0008486">
    <property type="term" value="F:diphosphoinositol-polyphosphate diphosphatase activity"/>
    <property type="evidence" value="ECO:0007669"/>
    <property type="project" value="TreeGrafter"/>
</dbReference>
<dbReference type="Pfam" id="PF00293">
    <property type="entry name" value="NUDIX"/>
    <property type="match status" value="1"/>
</dbReference>
<dbReference type="GO" id="GO:1901907">
    <property type="term" value="P:diadenosine pentaphosphate catabolic process"/>
    <property type="evidence" value="ECO:0007669"/>
    <property type="project" value="TreeGrafter"/>
</dbReference>
<dbReference type="GO" id="GO:0005634">
    <property type="term" value="C:nucleus"/>
    <property type="evidence" value="ECO:0007669"/>
    <property type="project" value="TreeGrafter"/>
</dbReference>
<reference evidence="4 5" key="1">
    <citation type="submission" date="2017-12" db="EMBL/GenBank/DDBJ databases">
        <title>Gene loss provides genomic basis for host adaptation in cereal stripe rust fungi.</title>
        <authorList>
            <person name="Xia C."/>
        </authorList>
    </citation>
    <scope>NUCLEOTIDE SEQUENCE [LARGE SCALE GENOMIC DNA]</scope>
    <source>
        <strain evidence="4 5">93TX-2</strain>
    </source>
</reference>
<evidence type="ECO:0000256" key="1">
    <source>
        <dbReference type="ARBA" id="ARBA00022723"/>
    </source>
</evidence>
<keyword evidence="5" id="KW-1185">Reference proteome</keyword>
<dbReference type="GO" id="GO:0071543">
    <property type="term" value="P:diphosphoinositol polyphosphate metabolic process"/>
    <property type="evidence" value="ECO:0007669"/>
    <property type="project" value="TreeGrafter"/>
</dbReference>
<dbReference type="VEuPathDB" id="FungiDB:PSHT_04336"/>
<evidence type="ECO:0000256" key="2">
    <source>
        <dbReference type="ARBA" id="ARBA00022801"/>
    </source>
</evidence>
<dbReference type="VEuPathDB" id="FungiDB:PSTT_10029"/>
<dbReference type="GO" id="GO:1901909">
    <property type="term" value="P:diadenosine hexaphosphate catabolic process"/>
    <property type="evidence" value="ECO:0007669"/>
    <property type="project" value="TreeGrafter"/>
</dbReference>
<reference evidence="5" key="2">
    <citation type="journal article" date="2018" name="BMC Genomics">
        <title>Genomic insights into host adaptation between the wheat stripe rust pathogen (Puccinia striiformis f. sp. tritici) and the barley stripe rust pathogen (Puccinia striiformis f. sp. hordei).</title>
        <authorList>
            <person name="Xia C."/>
            <person name="Wang M."/>
            <person name="Yin C."/>
            <person name="Cornejo O.E."/>
            <person name="Hulbert S.H."/>
            <person name="Chen X."/>
        </authorList>
    </citation>
    <scope>NUCLEOTIDE SEQUENCE [LARGE SCALE GENOMIC DNA]</scope>
    <source>
        <strain evidence="5">93TX-2</strain>
    </source>
</reference>
<dbReference type="GO" id="GO:1901911">
    <property type="term" value="P:adenosine 5'-(hexahydrogen pentaphosphate) catabolic process"/>
    <property type="evidence" value="ECO:0007669"/>
    <property type="project" value="TreeGrafter"/>
</dbReference>
<dbReference type="PROSITE" id="PS51462">
    <property type="entry name" value="NUDIX"/>
    <property type="match status" value="1"/>
</dbReference>
<dbReference type="PANTHER" id="PTHR12629">
    <property type="entry name" value="DIPHOSPHOINOSITOL POLYPHOSPHATE PHOSPHOHYDROLASE"/>
    <property type="match status" value="1"/>
</dbReference>
<dbReference type="GO" id="GO:0000298">
    <property type="term" value="F:endopolyphosphatase activity"/>
    <property type="evidence" value="ECO:0007669"/>
    <property type="project" value="TreeGrafter"/>
</dbReference>
<evidence type="ECO:0000313" key="4">
    <source>
        <dbReference type="EMBL" id="POW19720.1"/>
    </source>
</evidence>
<dbReference type="EMBL" id="PKSM01000044">
    <property type="protein sequence ID" value="POW19720.1"/>
    <property type="molecule type" value="Genomic_DNA"/>
</dbReference>
<reference evidence="5" key="3">
    <citation type="journal article" date="2018" name="Mol. Plant Microbe Interact.">
        <title>Genome sequence resources for the wheat stripe rust pathogen (Puccinia striiformis f. sp. tritici) and the barley stripe rust pathogen (Puccinia striiformis f. sp. hordei).</title>
        <authorList>
            <person name="Xia C."/>
            <person name="Wang M."/>
            <person name="Yin C."/>
            <person name="Cornejo O.E."/>
            <person name="Hulbert S.H."/>
            <person name="Chen X."/>
        </authorList>
    </citation>
    <scope>NUCLEOTIDE SEQUENCE [LARGE SCALE GENOMIC DNA]</scope>
    <source>
        <strain evidence="5">93TX-2</strain>
    </source>
</reference>
<evidence type="ECO:0000259" key="3">
    <source>
        <dbReference type="PROSITE" id="PS51462"/>
    </source>
</evidence>